<proteinExistence type="predicted"/>
<accession>A0ABY4HQ39</accession>
<dbReference type="CDD" id="cd00038">
    <property type="entry name" value="CAP_ED"/>
    <property type="match status" value="1"/>
</dbReference>
<keyword evidence="3" id="KW-1185">Reference proteome</keyword>
<feature type="domain" description="Cyclic nucleotide-binding" evidence="1">
    <location>
        <begin position="38"/>
        <end position="121"/>
    </location>
</feature>
<organism evidence="2 3">
    <name type="scientific">Flavobacterium sediminilitoris</name>
    <dbReference type="NCBI Taxonomy" id="2024526"/>
    <lineage>
        <taxon>Bacteria</taxon>
        <taxon>Pseudomonadati</taxon>
        <taxon>Bacteroidota</taxon>
        <taxon>Flavobacteriia</taxon>
        <taxon>Flavobacteriales</taxon>
        <taxon>Flavobacteriaceae</taxon>
        <taxon>Flavobacterium</taxon>
    </lineage>
</organism>
<dbReference type="EMBL" id="CP090145">
    <property type="protein sequence ID" value="UOX33904.1"/>
    <property type="molecule type" value="Genomic_DNA"/>
</dbReference>
<evidence type="ECO:0000259" key="1">
    <source>
        <dbReference type="Pfam" id="PF00027"/>
    </source>
</evidence>
<reference evidence="2" key="1">
    <citation type="submission" date="2021-12" db="EMBL/GenBank/DDBJ databases">
        <authorList>
            <person name="Cha I.-T."/>
            <person name="Lee K.-E."/>
            <person name="Park S.-J."/>
        </authorList>
    </citation>
    <scope>NUCLEOTIDE SEQUENCE</scope>
    <source>
        <strain evidence="2">YSM-43</strain>
    </source>
</reference>
<dbReference type="SUPFAM" id="SSF51206">
    <property type="entry name" value="cAMP-binding domain-like"/>
    <property type="match status" value="1"/>
</dbReference>
<reference evidence="2" key="2">
    <citation type="submission" date="2022-04" db="EMBL/GenBank/DDBJ databases">
        <title>Complete Genome Sequence of Flavobacterium sediminilitoris YSM-43, Isolated from a Tidal Sediment.</title>
        <authorList>
            <person name="Lee P.A."/>
        </authorList>
    </citation>
    <scope>NUCLEOTIDE SEQUENCE</scope>
    <source>
        <strain evidence="2">YSM-43</strain>
    </source>
</reference>
<evidence type="ECO:0000313" key="2">
    <source>
        <dbReference type="EMBL" id="UOX33904.1"/>
    </source>
</evidence>
<sequence length="198" mass="23409">MNNFREDDFHSIRKNLESSNILNSKEIEDLLKLCRPKTILKGNYFIKENSVSNEIGFVLSGYFRSFYHSSEGDEITYCITFPNHFISAYSSHISNEKTLENIEAITDATLFVIPKEDILALEKSSINWLRFFKMVAEQQYIELENRIFLLQKEKAEIRYKNLIEKHPEFLQHIPLNYLASYLGVTQRHLSRIRKELSY</sequence>
<dbReference type="Gene3D" id="2.60.120.10">
    <property type="entry name" value="Jelly Rolls"/>
    <property type="match status" value="1"/>
</dbReference>
<name>A0ABY4HQ39_9FLAO</name>
<dbReference type="Pfam" id="PF00027">
    <property type="entry name" value="cNMP_binding"/>
    <property type="match status" value="1"/>
</dbReference>
<dbReference type="Proteomes" id="UP000830454">
    <property type="component" value="Chromosome"/>
</dbReference>
<dbReference type="InterPro" id="IPR000595">
    <property type="entry name" value="cNMP-bd_dom"/>
</dbReference>
<gene>
    <name evidence="2" type="ORF">LXD69_17955</name>
</gene>
<protein>
    <submittedName>
        <fullName evidence="2">Crp/Fnr family transcriptional regulator</fullName>
    </submittedName>
</protein>
<evidence type="ECO:0000313" key="3">
    <source>
        <dbReference type="Proteomes" id="UP000830454"/>
    </source>
</evidence>
<dbReference type="RefSeq" id="WP_246916474.1">
    <property type="nucleotide sequence ID" value="NZ_CP090145.1"/>
</dbReference>
<dbReference type="InterPro" id="IPR018490">
    <property type="entry name" value="cNMP-bd_dom_sf"/>
</dbReference>
<dbReference type="InterPro" id="IPR014710">
    <property type="entry name" value="RmlC-like_jellyroll"/>
</dbReference>